<accession>A0A3E1AZ93</accession>
<dbReference type="EMBL" id="NAOO01000045">
    <property type="protein sequence ID" value="RFB82324.1"/>
    <property type="molecule type" value="Genomic_DNA"/>
</dbReference>
<proteinExistence type="predicted"/>
<name>A0A3E1AZ93_RHILT</name>
<comment type="caution">
    <text evidence="1">The sequence shown here is derived from an EMBL/GenBank/DDBJ whole genome shotgun (WGS) entry which is preliminary data.</text>
</comment>
<sequence length="71" mass="8017">MTIDKAHAKRIVDLVISMDPIIKELLDEVWLVQDAQLSSELKHSITEIMGHAMLGILVPLEQIFPDLNPDK</sequence>
<organism evidence="1 2">
    <name type="scientific">Rhizobium leguminosarum bv. trifolii</name>
    <dbReference type="NCBI Taxonomy" id="386"/>
    <lineage>
        <taxon>Bacteria</taxon>
        <taxon>Pseudomonadati</taxon>
        <taxon>Pseudomonadota</taxon>
        <taxon>Alphaproteobacteria</taxon>
        <taxon>Hyphomicrobiales</taxon>
        <taxon>Rhizobiaceae</taxon>
        <taxon>Rhizobium/Agrobacterium group</taxon>
        <taxon>Rhizobium</taxon>
    </lineage>
</organism>
<dbReference type="RefSeq" id="WP_116276521.1">
    <property type="nucleotide sequence ID" value="NZ_KZ859531.1"/>
</dbReference>
<evidence type="ECO:0000313" key="1">
    <source>
        <dbReference type="EMBL" id="RFB82324.1"/>
    </source>
</evidence>
<evidence type="ECO:0000313" key="2">
    <source>
        <dbReference type="Proteomes" id="UP000256748"/>
    </source>
</evidence>
<dbReference type="Proteomes" id="UP000256748">
    <property type="component" value="Unassembled WGS sequence"/>
</dbReference>
<dbReference type="AlphaFoldDB" id="A0A3E1AZ93"/>
<protein>
    <submittedName>
        <fullName evidence="1">Uncharacterized protein</fullName>
    </submittedName>
</protein>
<reference evidence="1 2" key="1">
    <citation type="submission" date="2017-03" db="EMBL/GenBank/DDBJ databases">
        <title>Genome analysis of Rhizobial strains effectives or ineffectives for nitrogen fixation isolated from bean seeds.</title>
        <authorList>
            <person name="Peralta H."/>
            <person name="Aguilar-Vera A."/>
            <person name="Mora Y."/>
            <person name="Vargas-Lagunas C."/>
            <person name="Girard L."/>
            <person name="Mora J."/>
        </authorList>
    </citation>
    <scope>NUCLEOTIDE SEQUENCE [LARGE SCALE GENOMIC DNA]</scope>
    <source>
        <strain evidence="1 2">CCGM5</strain>
    </source>
</reference>
<gene>
    <name evidence="1" type="ORF">B5K10_32010</name>
</gene>